<reference evidence="2 3" key="1">
    <citation type="journal article" date="2019" name="Nat. Plants">
        <title>Genome sequencing of Musa balbisiana reveals subgenome evolution and function divergence in polyploid bananas.</title>
        <authorList>
            <person name="Yao X."/>
        </authorList>
    </citation>
    <scope>NUCLEOTIDE SEQUENCE [LARGE SCALE GENOMIC DNA]</scope>
    <source>
        <strain evidence="3">cv. DH-PKW</strain>
        <tissue evidence="2">Leaves</tissue>
    </source>
</reference>
<evidence type="ECO:0000313" key="2">
    <source>
        <dbReference type="EMBL" id="THU49648.1"/>
    </source>
</evidence>
<dbReference type="EMBL" id="PYDT01000009">
    <property type="protein sequence ID" value="THU49648.1"/>
    <property type="molecule type" value="Genomic_DNA"/>
</dbReference>
<keyword evidence="3" id="KW-1185">Reference proteome</keyword>
<dbReference type="AlphaFoldDB" id="A0A4S8IMC5"/>
<dbReference type="Proteomes" id="UP000317650">
    <property type="component" value="Chromosome 6"/>
</dbReference>
<protein>
    <submittedName>
        <fullName evidence="2">Uncharacterized protein</fullName>
    </submittedName>
</protein>
<organism evidence="2 3">
    <name type="scientific">Musa balbisiana</name>
    <name type="common">Banana</name>
    <dbReference type="NCBI Taxonomy" id="52838"/>
    <lineage>
        <taxon>Eukaryota</taxon>
        <taxon>Viridiplantae</taxon>
        <taxon>Streptophyta</taxon>
        <taxon>Embryophyta</taxon>
        <taxon>Tracheophyta</taxon>
        <taxon>Spermatophyta</taxon>
        <taxon>Magnoliopsida</taxon>
        <taxon>Liliopsida</taxon>
        <taxon>Zingiberales</taxon>
        <taxon>Musaceae</taxon>
        <taxon>Musa</taxon>
    </lineage>
</organism>
<name>A0A4S8IMC5_MUSBA</name>
<proteinExistence type="predicted"/>
<feature type="compositionally biased region" description="Basic and acidic residues" evidence="1">
    <location>
        <begin position="49"/>
        <end position="60"/>
    </location>
</feature>
<feature type="region of interest" description="Disordered" evidence="1">
    <location>
        <begin position="49"/>
        <end position="84"/>
    </location>
</feature>
<comment type="caution">
    <text evidence="2">The sequence shown here is derived from an EMBL/GenBank/DDBJ whole genome shotgun (WGS) entry which is preliminary data.</text>
</comment>
<evidence type="ECO:0000256" key="1">
    <source>
        <dbReference type="SAM" id="MobiDB-lite"/>
    </source>
</evidence>
<sequence>MTSRRCTLRHAWRSTVTLSEAAGTGNEIVGGGLLLRGSKILTKLLDVSKDETEQGEEKNHIKSMSRSESIVRSIQSNRIGPNVY</sequence>
<evidence type="ECO:0000313" key="3">
    <source>
        <dbReference type="Proteomes" id="UP000317650"/>
    </source>
</evidence>
<gene>
    <name evidence="2" type="ORF">C4D60_Mb06t11740</name>
</gene>
<accession>A0A4S8IMC5</accession>
<feature type="compositionally biased region" description="Polar residues" evidence="1">
    <location>
        <begin position="62"/>
        <end position="84"/>
    </location>
</feature>